<name>A0ABT3LBB0_9CYAN</name>
<evidence type="ECO:0000313" key="1">
    <source>
        <dbReference type="EMBL" id="MCW6038795.1"/>
    </source>
</evidence>
<keyword evidence="2" id="KW-1185">Reference proteome</keyword>
<dbReference type="EMBL" id="JAIHOM010000179">
    <property type="protein sequence ID" value="MCW6038795.1"/>
    <property type="molecule type" value="Genomic_DNA"/>
</dbReference>
<sequence>MELDNMESIKIKAHVGQDGVLSLQLPVKNQDIEAMVIYQAIQKRSHQDSKRRFEAMLRQHQGQNSDIDCVVWLGAMGDRIF</sequence>
<reference evidence="1 2" key="1">
    <citation type="submission" date="2021-08" db="EMBL/GenBank/DDBJ databases">
        <title>Draft genome sequence of Spirulina subsalsa with high tolerance to salinity and hype-accumulation of phycocyanin.</title>
        <authorList>
            <person name="Pei H."/>
            <person name="Jiang L."/>
        </authorList>
    </citation>
    <scope>NUCLEOTIDE SEQUENCE [LARGE SCALE GENOMIC DNA]</scope>
    <source>
        <strain evidence="1 2">FACHB-351</strain>
    </source>
</reference>
<gene>
    <name evidence="1" type="ORF">K4A83_21350</name>
</gene>
<protein>
    <submittedName>
        <fullName evidence="1">Uncharacterized protein</fullName>
    </submittedName>
</protein>
<accession>A0ABT3LBB0</accession>
<dbReference type="Proteomes" id="UP001526426">
    <property type="component" value="Unassembled WGS sequence"/>
</dbReference>
<proteinExistence type="predicted"/>
<evidence type="ECO:0000313" key="2">
    <source>
        <dbReference type="Proteomes" id="UP001526426"/>
    </source>
</evidence>
<dbReference type="RefSeq" id="WP_265266722.1">
    <property type="nucleotide sequence ID" value="NZ_JAIHOM010000179.1"/>
</dbReference>
<comment type="caution">
    <text evidence="1">The sequence shown here is derived from an EMBL/GenBank/DDBJ whole genome shotgun (WGS) entry which is preliminary data.</text>
</comment>
<organism evidence="1 2">
    <name type="scientific">Spirulina subsalsa FACHB-351</name>
    <dbReference type="NCBI Taxonomy" id="234711"/>
    <lineage>
        <taxon>Bacteria</taxon>
        <taxon>Bacillati</taxon>
        <taxon>Cyanobacteriota</taxon>
        <taxon>Cyanophyceae</taxon>
        <taxon>Spirulinales</taxon>
        <taxon>Spirulinaceae</taxon>
        <taxon>Spirulina</taxon>
    </lineage>
</organism>